<organism evidence="3 4">
    <name type="scientific">Phytophthora lilii</name>
    <dbReference type="NCBI Taxonomy" id="2077276"/>
    <lineage>
        <taxon>Eukaryota</taxon>
        <taxon>Sar</taxon>
        <taxon>Stramenopiles</taxon>
        <taxon>Oomycota</taxon>
        <taxon>Peronosporomycetes</taxon>
        <taxon>Peronosporales</taxon>
        <taxon>Peronosporaceae</taxon>
        <taxon>Phytophthora</taxon>
    </lineage>
</organism>
<evidence type="ECO:0000313" key="4">
    <source>
        <dbReference type="Proteomes" id="UP001165083"/>
    </source>
</evidence>
<proteinExistence type="predicted"/>
<reference evidence="3" key="1">
    <citation type="submission" date="2023-04" db="EMBL/GenBank/DDBJ databases">
        <title>Phytophthora lilii NBRC 32176.</title>
        <authorList>
            <person name="Ichikawa N."/>
            <person name="Sato H."/>
            <person name="Tonouchi N."/>
        </authorList>
    </citation>
    <scope>NUCLEOTIDE SEQUENCE</scope>
    <source>
        <strain evidence="3">NBRC 32176</strain>
    </source>
</reference>
<dbReference type="OrthoDB" id="123836at2759"/>
<feature type="region of interest" description="Disordered" evidence="1">
    <location>
        <begin position="105"/>
        <end position="156"/>
    </location>
</feature>
<sequence length="156" mass="17082">MKPLHHLLACAVCVGALVATTPSPILAQAADEGNTVSDDVSKMLRGPEDNYDRIELYPGPEVSENENVQLLSVGEEYENYPELNADVLREDNAIVGLDEVSADISTLGAGEPLDESPFDTEDLDMDTVEDETTADNDQVEPSYEQDTLDFNRHLRS</sequence>
<keyword evidence="4" id="KW-1185">Reference proteome</keyword>
<feature type="compositionally biased region" description="Acidic residues" evidence="1">
    <location>
        <begin position="112"/>
        <end position="138"/>
    </location>
</feature>
<dbReference type="EMBL" id="BSXW01000462">
    <property type="protein sequence ID" value="GMF23105.1"/>
    <property type="molecule type" value="Genomic_DNA"/>
</dbReference>
<keyword evidence="2" id="KW-0732">Signal</keyword>
<protein>
    <submittedName>
        <fullName evidence="3">Unnamed protein product</fullName>
    </submittedName>
</protein>
<gene>
    <name evidence="3" type="ORF">Plil01_000928600</name>
</gene>
<feature type="chain" id="PRO_5040721927" evidence="2">
    <location>
        <begin position="20"/>
        <end position="156"/>
    </location>
</feature>
<dbReference type="Proteomes" id="UP001165083">
    <property type="component" value="Unassembled WGS sequence"/>
</dbReference>
<evidence type="ECO:0000256" key="1">
    <source>
        <dbReference type="SAM" id="MobiDB-lite"/>
    </source>
</evidence>
<evidence type="ECO:0000313" key="3">
    <source>
        <dbReference type="EMBL" id="GMF23105.1"/>
    </source>
</evidence>
<dbReference type="AlphaFoldDB" id="A0A9W6U0D5"/>
<accession>A0A9W6U0D5</accession>
<feature type="signal peptide" evidence="2">
    <location>
        <begin position="1"/>
        <end position="19"/>
    </location>
</feature>
<evidence type="ECO:0000256" key="2">
    <source>
        <dbReference type="SAM" id="SignalP"/>
    </source>
</evidence>
<name>A0A9W6U0D5_9STRA</name>
<comment type="caution">
    <text evidence="3">The sequence shown here is derived from an EMBL/GenBank/DDBJ whole genome shotgun (WGS) entry which is preliminary data.</text>
</comment>